<evidence type="ECO:0000256" key="2">
    <source>
        <dbReference type="ARBA" id="ARBA00022448"/>
    </source>
</evidence>
<keyword evidence="2" id="KW-0813">Transport</keyword>
<name>A0ABX7T2Z1_9SPHN</name>
<evidence type="ECO:0000313" key="9">
    <source>
        <dbReference type="Proteomes" id="UP000663923"/>
    </source>
</evidence>
<feature type="transmembrane region" description="Helical" evidence="7">
    <location>
        <begin position="209"/>
        <end position="227"/>
    </location>
</feature>
<evidence type="ECO:0000256" key="3">
    <source>
        <dbReference type="ARBA" id="ARBA00022475"/>
    </source>
</evidence>
<feature type="transmembrane region" description="Helical" evidence="7">
    <location>
        <begin position="327"/>
        <end position="349"/>
    </location>
</feature>
<reference evidence="8 9" key="1">
    <citation type="submission" date="2021-03" db="EMBL/GenBank/DDBJ databases">
        <title>Complete genome of Parasphingorhabdus_sp.JHSY0214.</title>
        <authorList>
            <person name="Yoo J.H."/>
            <person name="Bae J.W."/>
        </authorList>
    </citation>
    <scope>NUCLEOTIDE SEQUENCE [LARGE SCALE GENOMIC DNA]</scope>
    <source>
        <strain evidence="8 9">JHSY0214</strain>
    </source>
</reference>
<feature type="transmembrane region" description="Helical" evidence="7">
    <location>
        <begin position="144"/>
        <end position="166"/>
    </location>
</feature>
<gene>
    <name evidence="8" type="ORF">J4G78_11765</name>
</gene>
<evidence type="ECO:0000256" key="6">
    <source>
        <dbReference type="ARBA" id="ARBA00023136"/>
    </source>
</evidence>
<keyword evidence="9" id="KW-1185">Reference proteome</keyword>
<keyword evidence="5 7" id="KW-1133">Transmembrane helix</keyword>
<keyword evidence="3" id="KW-1003">Cell membrane</keyword>
<evidence type="ECO:0000256" key="4">
    <source>
        <dbReference type="ARBA" id="ARBA00022692"/>
    </source>
</evidence>
<dbReference type="InterPro" id="IPR048279">
    <property type="entry name" value="MdtK-like"/>
</dbReference>
<accession>A0ABX7T2Z1</accession>
<feature type="transmembrane region" description="Helical" evidence="7">
    <location>
        <begin position="64"/>
        <end position="90"/>
    </location>
</feature>
<protein>
    <submittedName>
        <fullName evidence="8">MATE family efflux transporter</fullName>
    </submittedName>
</protein>
<sequence>MSDDPNNSKSSSKSAKLTNGSIVGHLVSQTAPMLLGIASIMSIGIIDAYFIGQLGAKELAAVSFIFPVTVALSSMGVGVIAAISSVVSRALGSGDEAKAQQLGNLGIALAIIFGLCIAVTLYLVKTPLFDLMQAEDDLLPLIQAYMTPYALGFPLLLTNMGMNGVLRGQGAAKRASTILFAFAATNWVLDPLLITGIGSFEGFGIEGAAYATIGGWAVGTGLGFVLVQSSAIKMNPACLTATDWRKGVVSLLRVGGPAAGSNAINPIGLSILTALLAGYGQDEVAGFGAAGRLQSLAVVPLLALSSSIGAVVGQNWGAGKAERARRALWLSGIFCILYGLLIATALVLASRWIGSFFTEKDAVLAAIETYLTIAAWGFGGYGLFIVANGAFNAIDRAGTALALSLSRVFLIMVPIALLSRTALAGDEWGASTIYAGELAANLLGGVISGFVAWRIFRQN</sequence>
<proteinExistence type="predicted"/>
<keyword evidence="6 7" id="KW-0472">Membrane</keyword>
<evidence type="ECO:0000256" key="1">
    <source>
        <dbReference type="ARBA" id="ARBA00004429"/>
    </source>
</evidence>
<dbReference type="PIRSF" id="PIRSF006603">
    <property type="entry name" value="DinF"/>
    <property type="match status" value="1"/>
</dbReference>
<evidence type="ECO:0000313" key="8">
    <source>
        <dbReference type="EMBL" id="QTD54917.1"/>
    </source>
</evidence>
<feature type="transmembrane region" description="Helical" evidence="7">
    <location>
        <begin position="438"/>
        <end position="456"/>
    </location>
</feature>
<evidence type="ECO:0000256" key="7">
    <source>
        <dbReference type="SAM" id="Phobius"/>
    </source>
</evidence>
<organism evidence="8 9">
    <name type="scientific">Parasphingorhabdus cellanae</name>
    <dbReference type="NCBI Taxonomy" id="2806553"/>
    <lineage>
        <taxon>Bacteria</taxon>
        <taxon>Pseudomonadati</taxon>
        <taxon>Pseudomonadota</taxon>
        <taxon>Alphaproteobacteria</taxon>
        <taxon>Sphingomonadales</taxon>
        <taxon>Sphingomonadaceae</taxon>
        <taxon>Parasphingorhabdus</taxon>
    </lineage>
</organism>
<feature type="transmembrane region" description="Helical" evidence="7">
    <location>
        <begin position="398"/>
        <end position="418"/>
    </location>
</feature>
<dbReference type="InterPro" id="IPR052031">
    <property type="entry name" value="Membrane_Transporter-Flippase"/>
</dbReference>
<keyword evidence="4 7" id="KW-0812">Transmembrane</keyword>
<feature type="transmembrane region" description="Helical" evidence="7">
    <location>
        <begin position="33"/>
        <end position="52"/>
    </location>
</feature>
<evidence type="ECO:0000256" key="5">
    <source>
        <dbReference type="ARBA" id="ARBA00022989"/>
    </source>
</evidence>
<dbReference type="NCBIfam" id="TIGR00797">
    <property type="entry name" value="matE"/>
    <property type="match status" value="1"/>
</dbReference>
<feature type="transmembrane region" description="Helical" evidence="7">
    <location>
        <begin position="369"/>
        <end position="391"/>
    </location>
</feature>
<dbReference type="PANTHER" id="PTHR43549:SF3">
    <property type="entry name" value="MULTIDRUG RESISTANCE PROTEIN YPNP-RELATED"/>
    <property type="match status" value="1"/>
</dbReference>
<dbReference type="InterPro" id="IPR002528">
    <property type="entry name" value="MATE_fam"/>
</dbReference>
<dbReference type="Proteomes" id="UP000663923">
    <property type="component" value="Chromosome"/>
</dbReference>
<dbReference type="Pfam" id="PF01554">
    <property type="entry name" value="MatE"/>
    <property type="match status" value="2"/>
</dbReference>
<comment type="subcellular location">
    <subcellularLocation>
        <location evidence="1">Cell inner membrane</location>
        <topology evidence="1">Multi-pass membrane protein</topology>
    </subcellularLocation>
</comment>
<dbReference type="PANTHER" id="PTHR43549">
    <property type="entry name" value="MULTIDRUG RESISTANCE PROTEIN YPNP-RELATED"/>
    <property type="match status" value="1"/>
</dbReference>
<dbReference type="RefSeq" id="WP_207986747.1">
    <property type="nucleotide sequence ID" value="NZ_CP071794.1"/>
</dbReference>
<feature type="transmembrane region" description="Helical" evidence="7">
    <location>
        <begin position="102"/>
        <end position="124"/>
    </location>
</feature>
<feature type="transmembrane region" description="Helical" evidence="7">
    <location>
        <begin position="178"/>
        <end position="197"/>
    </location>
</feature>
<dbReference type="EMBL" id="CP071794">
    <property type="protein sequence ID" value="QTD54917.1"/>
    <property type="molecule type" value="Genomic_DNA"/>
</dbReference>